<proteinExistence type="predicted"/>
<keyword evidence="3" id="KW-1185">Reference proteome</keyword>
<dbReference type="EMBL" id="CAUEEQ010079751">
    <property type="protein sequence ID" value="CAJ0968875.1"/>
    <property type="molecule type" value="Genomic_DNA"/>
</dbReference>
<organism evidence="2 3">
    <name type="scientific">Ranitomeya imitator</name>
    <name type="common">mimic poison frog</name>
    <dbReference type="NCBI Taxonomy" id="111125"/>
    <lineage>
        <taxon>Eukaryota</taxon>
        <taxon>Metazoa</taxon>
        <taxon>Chordata</taxon>
        <taxon>Craniata</taxon>
        <taxon>Vertebrata</taxon>
        <taxon>Euteleostomi</taxon>
        <taxon>Amphibia</taxon>
        <taxon>Batrachia</taxon>
        <taxon>Anura</taxon>
        <taxon>Neobatrachia</taxon>
        <taxon>Hyloidea</taxon>
        <taxon>Dendrobatidae</taxon>
        <taxon>Dendrobatinae</taxon>
        <taxon>Ranitomeya</taxon>
    </lineage>
</organism>
<feature type="transmembrane region" description="Helical" evidence="1">
    <location>
        <begin position="38"/>
        <end position="58"/>
    </location>
</feature>
<evidence type="ECO:0000256" key="1">
    <source>
        <dbReference type="SAM" id="Phobius"/>
    </source>
</evidence>
<gene>
    <name evidence="2" type="ORF">RIMI_LOCUS23488279</name>
</gene>
<keyword evidence="1" id="KW-0472">Membrane</keyword>
<evidence type="ECO:0000313" key="3">
    <source>
        <dbReference type="Proteomes" id="UP001176940"/>
    </source>
</evidence>
<keyword evidence="1" id="KW-1133">Transmembrane helix</keyword>
<evidence type="ECO:0000313" key="2">
    <source>
        <dbReference type="EMBL" id="CAJ0968875.1"/>
    </source>
</evidence>
<accession>A0ABN9MTK6</accession>
<name>A0ABN9MTK6_9NEOB</name>
<sequence>MAQCPLFERERWHTQESSLAHKQKGRTNRMSKPNTTQFKMVLGLAIFFITLLSFIIHLKANASIPSNEPNSIDIQISELMTLINHTVPNVDFTFLNATTSAKNSKATIVDEKTNYCVGDTITVRVEMCNFLGGKKLMEETF</sequence>
<dbReference type="Proteomes" id="UP001176940">
    <property type="component" value="Unassembled WGS sequence"/>
</dbReference>
<protein>
    <submittedName>
        <fullName evidence="2">Uncharacterized protein</fullName>
    </submittedName>
</protein>
<reference evidence="2" key="1">
    <citation type="submission" date="2023-07" db="EMBL/GenBank/DDBJ databases">
        <authorList>
            <person name="Stuckert A."/>
        </authorList>
    </citation>
    <scope>NUCLEOTIDE SEQUENCE</scope>
</reference>
<comment type="caution">
    <text evidence="2">The sequence shown here is derived from an EMBL/GenBank/DDBJ whole genome shotgun (WGS) entry which is preliminary data.</text>
</comment>
<keyword evidence="1" id="KW-0812">Transmembrane</keyword>